<dbReference type="InterPro" id="IPR045005">
    <property type="entry name" value="BPM1-6"/>
</dbReference>
<dbReference type="CDD" id="cd00121">
    <property type="entry name" value="MATH"/>
    <property type="match status" value="1"/>
</dbReference>
<accession>A0AAD5ZVI6</accession>
<dbReference type="PANTHER" id="PTHR26379">
    <property type="entry name" value="BTB/POZ AND MATH DOMAIN-CONTAINING PROTEIN 1"/>
    <property type="match status" value="1"/>
</dbReference>
<dbReference type="Pfam" id="PF24570">
    <property type="entry name" value="BACK_BPM_SPOP"/>
    <property type="match status" value="1"/>
</dbReference>
<evidence type="ECO:0000313" key="5">
    <source>
        <dbReference type="EMBL" id="KAJ3704855.1"/>
    </source>
</evidence>
<dbReference type="InterPro" id="IPR011333">
    <property type="entry name" value="SKP1/BTB/POZ_sf"/>
</dbReference>
<dbReference type="Gene3D" id="2.60.210.10">
    <property type="entry name" value="Apoptosis, Tumor Necrosis Factor Receptor Associated Protein 2, Chain A"/>
    <property type="match status" value="1"/>
</dbReference>
<dbReference type="EMBL" id="JAMRDG010000001">
    <property type="protein sequence ID" value="KAJ3704855.1"/>
    <property type="molecule type" value="Genomic_DNA"/>
</dbReference>
<comment type="caution">
    <text evidence="5">The sequence shown here is derived from an EMBL/GenBank/DDBJ whole genome shotgun (WGS) entry which is preliminary data.</text>
</comment>
<dbReference type="SMART" id="SM00225">
    <property type="entry name" value="BTB"/>
    <property type="match status" value="1"/>
</dbReference>
<gene>
    <name evidence="5" type="ORF">LUZ61_008560</name>
</gene>
<evidence type="ECO:0000313" key="6">
    <source>
        <dbReference type="Proteomes" id="UP001210211"/>
    </source>
</evidence>
<dbReference type="Pfam" id="PF22486">
    <property type="entry name" value="MATH_2"/>
    <property type="match status" value="1"/>
</dbReference>
<evidence type="ECO:0000259" key="3">
    <source>
        <dbReference type="PROSITE" id="PS50097"/>
    </source>
</evidence>
<dbReference type="SUPFAM" id="SSF54695">
    <property type="entry name" value="POZ domain"/>
    <property type="match status" value="1"/>
</dbReference>
<comment type="similarity">
    <text evidence="2">Belongs to the Tdpoz family.</text>
</comment>
<dbReference type="InterPro" id="IPR000210">
    <property type="entry name" value="BTB/POZ_dom"/>
</dbReference>
<keyword evidence="6" id="KW-1185">Reference proteome</keyword>
<reference evidence="5 6" key="1">
    <citation type="journal article" date="2022" name="Cell">
        <title>Repeat-based holocentromeres influence genome architecture and karyotype evolution.</title>
        <authorList>
            <person name="Hofstatter P.G."/>
            <person name="Thangavel G."/>
            <person name="Lux T."/>
            <person name="Neumann P."/>
            <person name="Vondrak T."/>
            <person name="Novak P."/>
            <person name="Zhang M."/>
            <person name="Costa L."/>
            <person name="Castellani M."/>
            <person name="Scott A."/>
            <person name="Toegelov H."/>
            <person name="Fuchs J."/>
            <person name="Mata-Sucre Y."/>
            <person name="Dias Y."/>
            <person name="Vanzela A.L.L."/>
            <person name="Huettel B."/>
            <person name="Almeida C.C.S."/>
            <person name="Simkova H."/>
            <person name="Souza G."/>
            <person name="Pedrosa-Harand A."/>
            <person name="Macas J."/>
            <person name="Mayer K.F.X."/>
            <person name="Houben A."/>
            <person name="Marques A."/>
        </authorList>
    </citation>
    <scope>NUCLEOTIDE SEQUENCE [LARGE SCALE GENOMIC DNA]</scope>
    <source>
        <strain evidence="5">RhyTen1mFocal</strain>
    </source>
</reference>
<dbReference type="Gene3D" id="1.25.40.420">
    <property type="match status" value="1"/>
</dbReference>
<protein>
    <recommendedName>
        <fullName evidence="7">BTB domain-containing protein</fullName>
    </recommendedName>
</protein>
<dbReference type="CDD" id="cd18280">
    <property type="entry name" value="BTB_POZ_BPM_plant"/>
    <property type="match status" value="1"/>
</dbReference>
<dbReference type="Pfam" id="PF00651">
    <property type="entry name" value="BTB"/>
    <property type="match status" value="1"/>
</dbReference>
<sequence length="373" mass="42432">MTESGDADGNYITLIPDGSFKIDYKATKFKSTGKAIKSPTFYSEGHKWIIHYFPNGSHQDDNGAYISLYLVLKSHAHLLCTNFSFRLLHNNKTWSSTLLPVDSAWRRSTCIFRKVDCFQGFRAFMERSVLEEQYVTDGSFILSCNIKVLNEAWEKPPLSYRVGLPAFRFLHDDFNELLARKEMTDVSFEVDGEIFVAHRLVLAARSPVFKAELFGSMAEASMKCIKINDMSALVFKVLLHFMYTDSLPKVVELFDGDSGEQNTDLYILAQHLLVAADRYRLEGLKEICEEKLCMGLTLETVVTSLSLANQLNCNRLKDICLDFVTKPANFMQLAITDAYVQLMQSCPLLLADLRNRVNCNSTLCVTTKRHRTE</sequence>
<evidence type="ECO:0000259" key="4">
    <source>
        <dbReference type="PROSITE" id="PS50144"/>
    </source>
</evidence>
<dbReference type="GO" id="GO:0016567">
    <property type="term" value="P:protein ubiquitination"/>
    <property type="evidence" value="ECO:0007669"/>
    <property type="project" value="InterPro"/>
</dbReference>
<feature type="domain" description="MATH" evidence="4">
    <location>
        <begin position="19"/>
        <end position="146"/>
    </location>
</feature>
<organism evidence="5 6">
    <name type="scientific">Rhynchospora tenuis</name>
    <dbReference type="NCBI Taxonomy" id="198213"/>
    <lineage>
        <taxon>Eukaryota</taxon>
        <taxon>Viridiplantae</taxon>
        <taxon>Streptophyta</taxon>
        <taxon>Embryophyta</taxon>
        <taxon>Tracheophyta</taxon>
        <taxon>Spermatophyta</taxon>
        <taxon>Magnoliopsida</taxon>
        <taxon>Liliopsida</taxon>
        <taxon>Poales</taxon>
        <taxon>Cyperaceae</taxon>
        <taxon>Cyperoideae</taxon>
        <taxon>Rhynchosporeae</taxon>
        <taxon>Rhynchospora</taxon>
    </lineage>
</organism>
<dbReference type="Proteomes" id="UP001210211">
    <property type="component" value="Unassembled WGS sequence"/>
</dbReference>
<comment type="pathway">
    <text evidence="1">Protein modification; protein ubiquitination.</text>
</comment>
<feature type="domain" description="BTB" evidence="3">
    <location>
        <begin position="184"/>
        <end position="247"/>
    </location>
</feature>
<dbReference type="InterPro" id="IPR056423">
    <property type="entry name" value="BACK_BPM_SPOP"/>
</dbReference>
<dbReference type="SUPFAM" id="SSF49599">
    <property type="entry name" value="TRAF domain-like"/>
    <property type="match status" value="1"/>
</dbReference>
<proteinExistence type="inferred from homology"/>
<dbReference type="AlphaFoldDB" id="A0AAD5ZVI6"/>
<evidence type="ECO:0000256" key="2">
    <source>
        <dbReference type="ARBA" id="ARBA00010846"/>
    </source>
</evidence>
<name>A0AAD5ZVI6_9POAL</name>
<dbReference type="PANTHER" id="PTHR26379:SF187">
    <property type="entry name" value="OS07G0655300 PROTEIN"/>
    <property type="match status" value="1"/>
</dbReference>
<dbReference type="Gene3D" id="3.30.710.10">
    <property type="entry name" value="Potassium Channel Kv1.1, Chain A"/>
    <property type="match status" value="1"/>
</dbReference>
<evidence type="ECO:0000256" key="1">
    <source>
        <dbReference type="ARBA" id="ARBA00004906"/>
    </source>
</evidence>
<dbReference type="PROSITE" id="PS50097">
    <property type="entry name" value="BTB"/>
    <property type="match status" value="1"/>
</dbReference>
<evidence type="ECO:0008006" key="7">
    <source>
        <dbReference type="Google" id="ProtNLM"/>
    </source>
</evidence>
<dbReference type="InterPro" id="IPR002083">
    <property type="entry name" value="MATH/TRAF_dom"/>
</dbReference>
<dbReference type="InterPro" id="IPR008974">
    <property type="entry name" value="TRAF-like"/>
</dbReference>
<dbReference type="PROSITE" id="PS50144">
    <property type="entry name" value="MATH"/>
    <property type="match status" value="1"/>
</dbReference>